<evidence type="ECO:0000256" key="1">
    <source>
        <dbReference type="ARBA" id="ARBA00023125"/>
    </source>
</evidence>
<dbReference type="RefSeq" id="WP_303680267.1">
    <property type="nucleotide sequence ID" value="NZ_JAGZDY010000002.1"/>
</dbReference>
<dbReference type="EMBL" id="MNTG01000041">
    <property type="protein sequence ID" value="OLA36731.1"/>
    <property type="molecule type" value="Genomic_DNA"/>
</dbReference>
<dbReference type="Proteomes" id="UP000186777">
    <property type="component" value="Unassembled WGS sequence"/>
</dbReference>
<evidence type="ECO:0000313" key="4">
    <source>
        <dbReference type="Proteomes" id="UP000186777"/>
    </source>
</evidence>
<comment type="caution">
    <text evidence="3">The sequence shown here is derived from an EMBL/GenBank/DDBJ whole genome shotgun (WGS) entry which is preliminary data.</text>
</comment>
<gene>
    <name evidence="3" type="ORF">BHW43_08825</name>
</gene>
<reference evidence="3 4" key="1">
    <citation type="journal article" date="2016" name="Nat. Biotechnol.">
        <title>Measurement of bacterial replication rates in microbial communities.</title>
        <authorList>
            <person name="Brown C.T."/>
            <person name="Olm M.R."/>
            <person name="Thomas B.C."/>
            <person name="Banfield J.F."/>
        </authorList>
    </citation>
    <scope>NUCLEOTIDE SEQUENCE [LARGE SCALE GENOMIC DNA]</scope>
    <source>
        <strain evidence="3">46_33</strain>
    </source>
</reference>
<proteinExistence type="predicted"/>
<dbReference type="SMART" id="SM00530">
    <property type="entry name" value="HTH_XRE"/>
    <property type="match status" value="1"/>
</dbReference>
<dbReference type="PROSITE" id="PS50943">
    <property type="entry name" value="HTH_CROC1"/>
    <property type="match status" value="1"/>
</dbReference>
<evidence type="ECO:0000313" key="3">
    <source>
        <dbReference type="EMBL" id="OLA36731.1"/>
    </source>
</evidence>
<dbReference type="SUPFAM" id="SSF47413">
    <property type="entry name" value="lambda repressor-like DNA-binding domains"/>
    <property type="match status" value="1"/>
</dbReference>
<accession>A0A1Q6R2X0</accession>
<protein>
    <recommendedName>
        <fullName evidence="2">HTH cro/C1-type domain-containing protein</fullName>
    </recommendedName>
</protein>
<dbReference type="STRING" id="626940.BHW43_08825"/>
<name>A0A1Q6R2X0_9FIRM</name>
<feature type="domain" description="HTH cro/C1-type" evidence="2">
    <location>
        <begin position="11"/>
        <end position="66"/>
    </location>
</feature>
<dbReference type="InterPro" id="IPR001387">
    <property type="entry name" value="Cro/C1-type_HTH"/>
</dbReference>
<dbReference type="Gene3D" id="1.10.260.40">
    <property type="entry name" value="lambda repressor-like DNA-binding domains"/>
    <property type="match status" value="1"/>
</dbReference>
<sequence length="206" mass="23513">MQNIFIFSARLKHIRESYKIASKELAFAINVSNKASVSKWEKGNNWPQIDMLLNMSKFFGVTLDWLTGNADSPLSDSLLSKLEASMIACDQSGAGVFEFYNGDSNDKHTISLPDKYALDSSRKSLYSLEERATIVFYYSLFMLSQIHAPYEDDPRKSTFKAYPYFRLKNDMLNLLGQSSKAPKPIDFEYITSQAYEYARVLESIAK</sequence>
<evidence type="ECO:0000259" key="2">
    <source>
        <dbReference type="PROSITE" id="PS50943"/>
    </source>
</evidence>
<dbReference type="AlphaFoldDB" id="A0A1Q6R2X0"/>
<dbReference type="CDD" id="cd00093">
    <property type="entry name" value="HTH_XRE"/>
    <property type="match status" value="1"/>
</dbReference>
<dbReference type="PANTHER" id="PTHR46558:SF4">
    <property type="entry name" value="DNA-BIDING PHAGE PROTEIN"/>
    <property type="match status" value="1"/>
</dbReference>
<dbReference type="PANTHER" id="PTHR46558">
    <property type="entry name" value="TRACRIPTIONAL REGULATORY PROTEIN-RELATED-RELATED"/>
    <property type="match status" value="1"/>
</dbReference>
<organism evidence="3 4">
    <name type="scientific">Phascolarctobacterium succinatutens</name>
    <dbReference type="NCBI Taxonomy" id="626940"/>
    <lineage>
        <taxon>Bacteria</taxon>
        <taxon>Bacillati</taxon>
        <taxon>Bacillota</taxon>
        <taxon>Negativicutes</taxon>
        <taxon>Acidaminococcales</taxon>
        <taxon>Acidaminococcaceae</taxon>
        <taxon>Phascolarctobacterium</taxon>
    </lineage>
</organism>
<dbReference type="InterPro" id="IPR010982">
    <property type="entry name" value="Lambda_DNA-bd_dom_sf"/>
</dbReference>
<keyword evidence="1" id="KW-0238">DNA-binding</keyword>
<dbReference type="GO" id="GO:0003677">
    <property type="term" value="F:DNA binding"/>
    <property type="evidence" value="ECO:0007669"/>
    <property type="project" value="UniProtKB-KW"/>
</dbReference>
<dbReference type="Pfam" id="PF01381">
    <property type="entry name" value="HTH_3"/>
    <property type="match status" value="1"/>
</dbReference>